<proteinExistence type="predicted"/>
<sequence length="333" mass="36455">MIASLRPKKAAAPVAVKLNPLQRAGGARLSDEELLQRASVVAPQAVPSSPDGEAPQEGDVHERVRELETELARRQPHELPLDAIDSVPGRRRKLTQEQFDELRENLRANPLVHPITVRRKDSGRYEVVSGENRLAAYRELGMPAIRVTVLDVAEQAAERAAFYANLIAHDLPDFEKYKGFDREQRATGASLAEMARLAGVHKATISRLFAFSRLPAEALAELELRPDAMGAACAEELAKLCTGANAERVVETVRLIAAGRITQAQAPAHVRTAPRATRAATATGTVKAGKFKFADYRISGSVVRVEFHADVDMEDARRRIATLLDDMAKARHS</sequence>
<dbReference type="Gene3D" id="3.90.1530.10">
    <property type="entry name" value="Conserved hypothetical protein from pyrococcus furiosus pfu- 392566-001, ParB domain"/>
    <property type="match status" value="1"/>
</dbReference>
<evidence type="ECO:0000259" key="1">
    <source>
        <dbReference type="SMART" id="SM00470"/>
    </source>
</evidence>
<dbReference type="EMBL" id="JAXOJX010000003">
    <property type="protein sequence ID" value="MDZ5455776.1"/>
    <property type="molecule type" value="Genomic_DNA"/>
</dbReference>
<keyword evidence="3" id="KW-1185">Reference proteome</keyword>
<dbReference type="InterPro" id="IPR003115">
    <property type="entry name" value="ParB_N"/>
</dbReference>
<dbReference type="Pfam" id="PF02195">
    <property type="entry name" value="ParB_N"/>
    <property type="match status" value="1"/>
</dbReference>
<accession>A0ABU5I9J0</accession>
<dbReference type="RefSeq" id="WP_322464458.1">
    <property type="nucleotide sequence ID" value="NZ_JAXOJX010000003.1"/>
</dbReference>
<dbReference type="SUPFAM" id="SSF110849">
    <property type="entry name" value="ParB/Sulfiredoxin"/>
    <property type="match status" value="1"/>
</dbReference>
<organism evidence="2 3">
    <name type="scientific">Azohydromonas lata</name>
    <dbReference type="NCBI Taxonomy" id="45677"/>
    <lineage>
        <taxon>Bacteria</taxon>
        <taxon>Pseudomonadati</taxon>
        <taxon>Pseudomonadota</taxon>
        <taxon>Betaproteobacteria</taxon>
        <taxon>Burkholderiales</taxon>
        <taxon>Sphaerotilaceae</taxon>
        <taxon>Azohydromonas</taxon>
    </lineage>
</organism>
<feature type="domain" description="ParB-like N-terminal" evidence="1">
    <location>
        <begin position="77"/>
        <end position="166"/>
    </location>
</feature>
<dbReference type="InterPro" id="IPR050336">
    <property type="entry name" value="Chromosome_partition/occlusion"/>
</dbReference>
<protein>
    <submittedName>
        <fullName evidence="2">ParB N-terminal domain-containing protein</fullName>
    </submittedName>
</protein>
<reference evidence="2 3" key="1">
    <citation type="submission" date="2023-11" db="EMBL/GenBank/DDBJ databases">
        <title>Draft genome of Azohydromonas lata strain H1 (DSM1123), a polyhydroxyalkanoate producer.</title>
        <authorList>
            <person name="Traversa D."/>
            <person name="D'Addabbo P."/>
            <person name="Pazzani C."/>
            <person name="Manzari C."/>
            <person name="Chiara M."/>
            <person name="Scrascia M."/>
        </authorList>
    </citation>
    <scope>NUCLEOTIDE SEQUENCE [LARGE SCALE GENOMIC DNA]</scope>
    <source>
        <strain evidence="2 3">H1</strain>
    </source>
</reference>
<evidence type="ECO:0000313" key="2">
    <source>
        <dbReference type="EMBL" id="MDZ5455776.1"/>
    </source>
</evidence>
<dbReference type="SMART" id="SM00470">
    <property type="entry name" value="ParB"/>
    <property type="match status" value="1"/>
</dbReference>
<dbReference type="PANTHER" id="PTHR33375">
    <property type="entry name" value="CHROMOSOME-PARTITIONING PROTEIN PARB-RELATED"/>
    <property type="match status" value="1"/>
</dbReference>
<dbReference type="Proteomes" id="UP001293718">
    <property type="component" value="Unassembled WGS sequence"/>
</dbReference>
<comment type="caution">
    <text evidence="2">The sequence shown here is derived from an EMBL/GenBank/DDBJ whole genome shotgun (WGS) entry which is preliminary data.</text>
</comment>
<dbReference type="PANTHER" id="PTHR33375:SF1">
    <property type="entry name" value="CHROMOSOME-PARTITIONING PROTEIN PARB-RELATED"/>
    <property type="match status" value="1"/>
</dbReference>
<evidence type="ECO:0000313" key="3">
    <source>
        <dbReference type="Proteomes" id="UP001293718"/>
    </source>
</evidence>
<dbReference type="InterPro" id="IPR036086">
    <property type="entry name" value="ParB/Sulfiredoxin_sf"/>
</dbReference>
<dbReference type="Gene3D" id="1.10.10.2830">
    <property type="match status" value="1"/>
</dbReference>
<dbReference type="SUPFAM" id="SSF109709">
    <property type="entry name" value="KorB DNA-binding domain-like"/>
    <property type="match status" value="1"/>
</dbReference>
<gene>
    <name evidence="2" type="ORF">SM757_04240</name>
</gene>
<name>A0ABU5I9J0_9BURK</name>